<evidence type="ECO:0000256" key="1">
    <source>
        <dbReference type="ARBA" id="ARBA00000085"/>
    </source>
</evidence>
<dbReference type="Gene3D" id="3.30.565.10">
    <property type="entry name" value="Histidine kinase-like ATPase, C-terminal domain"/>
    <property type="match status" value="1"/>
</dbReference>
<dbReference type="CDD" id="cd00082">
    <property type="entry name" value="HisKA"/>
    <property type="match status" value="1"/>
</dbReference>
<dbReference type="InterPro" id="IPR005467">
    <property type="entry name" value="His_kinase_dom"/>
</dbReference>
<dbReference type="Pfam" id="PF00512">
    <property type="entry name" value="HisKA"/>
    <property type="match status" value="1"/>
</dbReference>
<dbReference type="PRINTS" id="PR00344">
    <property type="entry name" value="BCTRLSENSOR"/>
</dbReference>
<dbReference type="OrthoDB" id="9810447at2"/>
<dbReference type="EMBL" id="CM001403">
    <property type="protein sequence ID" value="EHQ29015.1"/>
    <property type="molecule type" value="Genomic_DNA"/>
</dbReference>
<dbReference type="GO" id="GO:0000155">
    <property type="term" value="F:phosphorelay sensor kinase activity"/>
    <property type="evidence" value="ECO:0007669"/>
    <property type="project" value="InterPro"/>
</dbReference>
<dbReference type="PROSITE" id="PS50005">
    <property type="entry name" value="TPR"/>
    <property type="match status" value="1"/>
</dbReference>
<dbReference type="SUPFAM" id="SSF55874">
    <property type="entry name" value="ATPase domain of HSP90 chaperone/DNA topoisomerase II/histidine kinase"/>
    <property type="match status" value="1"/>
</dbReference>
<dbReference type="PROSITE" id="PS51257">
    <property type="entry name" value="PROKAR_LIPOPROTEIN"/>
    <property type="match status" value="1"/>
</dbReference>
<dbReference type="InterPro" id="IPR036097">
    <property type="entry name" value="HisK_dim/P_sf"/>
</dbReference>
<dbReference type="SUPFAM" id="SSF48452">
    <property type="entry name" value="TPR-like"/>
    <property type="match status" value="2"/>
</dbReference>
<dbReference type="SMART" id="SM00028">
    <property type="entry name" value="TPR"/>
    <property type="match status" value="6"/>
</dbReference>
<dbReference type="Gene3D" id="1.10.287.130">
    <property type="match status" value="1"/>
</dbReference>
<gene>
    <name evidence="7" type="ORF">Mucpa_4932</name>
</gene>
<keyword evidence="5" id="KW-0472">Membrane</keyword>
<evidence type="ECO:0000256" key="3">
    <source>
        <dbReference type="ARBA" id="ARBA00022553"/>
    </source>
</evidence>
<dbReference type="InterPro" id="IPR004358">
    <property type="entry name" value="Sig_transdc_His_kin-like_C"/>
</dbReference>
<evidence type="ECO:0000256" key="4">
    <source>
        <dbReference type="PROSITE-ProRule" id="PRU00339"/>
    </source>
</evidence>
<dbReference type="InterPro" id="IPR003594">
    <property type="entry name" value="HATPase_dom"/>
</dbReference>
<evidence type="ECO:0000259" key="6">
    <source>
        <dbReference type="PROSITE" id="PS50109"/>
    </source>
</evidence>
<reference evidence="7" key="1">
    <citation type="submission" date="2011-09" db="EMBL/GenBank/DDBJ databases">
        <title>The permanent draft genome of Mucilaginibacter paludis DSM 18603.</title>
        <authorList>
            <consortium name="US DOE Joint Genome Institute (JGI-PGF)"/>
            <person name="Lucas S."/>
            <person name="Han J."/>
            <person name="Lapidus A."/>
            <person name="Bruce D."/>
            <person name="Goodwin L."/>
            <person name="Pitluck S."/>
            <person name="Peters L."/>
            <person name="Kyrpides N."/>
            <person name="Mavromatis K."/>
            <person name="Ivanova N."/>
            <person name="Mikhailova N."/>
            <person name="Held B."/>
            <person name="Detter J.C."/>
            <person name="Tapia R."/>
            <person name="Han C."/>
            <person name="Land M."/>
            <person name="Hauser L."/>
            <person name="Markowitz V."/>
            <person name="Cheng J.-F."/>
            <person name="Hugenholtz P."/>
            <person name="Woyke T."/>
            <person name="Wu D."/>
            <person name="Tindall B."/>
            <person name="Brambilla E."/>
            <person name="Klenk H.-P."/>
            <person name="Eisen J.A."/>
        </authorList>
    </citation>
    <scope>NUCLEOTIDE SEQUENCE [LARGE SCALE GENOMIC DNA]</scope>
    <source>
        <strain evidence="7">DSM 18603</strain>
    </source>
</reference>
<evidence type="ECO:0000313" key="7">
    <source>
        <dbReference type="EMBL" id="EHQ29015.1"/>
    </source>
</evidence>
<comment type="catalytic activity">
    <reaction evidence="1">
        <text>ATP + protein L-histidine = ADP + protein N-phospho-L-histidine.</text>
        <dbReference type="EC" id="2.7.13.3"/>
    </reaction>
</comment>
<keyword evidence="5" id="KW-0812">Transmembrane</keyword>
<organism evidence="7 8">
    <name type="scientific">Mucilaginibacter paludis DSM 18603</name>
    <dbReference type="NCBI Taxonomy" id="714943"/>
    <lineage>
        <taxon>Bacteria</taxon>
        <taxon>Pseudomonadati</taxon>
        <taxon>Bacteroidota</taxon>
        <taxon>Sphingobacteriia</taxon>
        <taxon>Sphingobacteriales</taxon>
        <taxon>Sphingobacteriaceae</taxon>
        <taxon>Mucilaginibacter</taxon>
    </lineage>
</organism>
<dbReference type="SUPFAM" id="SSF47384">
    <property type="entry name" value="Homodimeric domain of signal transducing histidine kinase"/>
    <property type="match status" value="1"/>
</dbReference>
<dbReference type="Pfam" id="PF02518">
    <property type="entry name" value="HATPase_c"/>
    <property type="match status" value="1"/>
</dbReference>
<dbReference type="AlphaFoldDB" id="H1Y7C8"/>
<dbReference type="GO" id="GO:0005524">
    <property type="term" value="F:ATP binding"/>
    <property type="evidence" value="ECO:0007669"/>
    <property type="project" value="UniProtKB-KW"/>
</dbReference>
<dbReference type="PANTHER" id="PTHR43547:SF2">
    <property type="entry name" value="HYBRID SIGNAL TRANSDUCTION HISTIDINE KINASE C"/>
    <property type="match status" value="1"/>
</dbReference>
<dbReference type="Proteomes" id="UP000002774">
    <property type="component" value="Chromosome"/>
</dbReference>
<evidence type="ECO:0000313" key="8">
    <source>
        <dbReference type="Proteomes" id="UP000002774"/>
    </source>
</evidence>
<name>H1Y7C8_9SPHI</name>
<dbReference type="InterPro" id="IPR003661">
    <property type="entry name" value="HisK_dim/P_dom"/>
</dbReference>
<dbReference type="PROSITE" id="PS50109">
    <property type="entry name" value="HIS_KIN"/>
    <property type="match status" value="1"/>
</dbReference>
<dbReference type="SMART" id="SM00388">
    <property type="entry name" value="HisKA"/>
    <property type="match status" value="1"/>
</dbReference>
<keyword evidence="5" id="KW-1133">Transmembrane helix</keyword>
<dbReference type="Gene3D" id="1.25.40.10">
    <property type="entry name" value="Tetratricopeptide repeat domain"/>
    <property type="match status" value="2"/>
</dbReference>
<dbReference type="InterPro" id="IPR011990">
    <property type="entry name" value="TPR-like_helical_dom_sf"/>
</dbReference>
<feature type="domain" description="Histidine kinase" evidence="6">
    <location>
        <begin position="430"/>
        <end position="646"/>
    </location>
</feature>
<feature type="repeat" description="TPR" evidence="4">
    <location>
        <begin position="155"/>
        <end position="188"/>
    </location>
</feature>
<dbReference type="STRING" id="714943.Mucpa_4932"/>
<dbReference type="InterPro" id="IPR019734">
    <property type="entry name" value="TPR_rpt"/>
</dbReference>
<dbReference type="Pfam" id="PF13424">
    <property type="entry name" value="TPR_12"/>
    <property type="match status" value="1"/>
</dbReference>
<keyword evidence="7" id="KW-0547">Nucleotide-binding</keyword>
<dbReference type="HOGENOM" id="CLU_000445_114_67_10"/>
<keyword evidence="7" id="KW-0067">ATP-binding</keyword>
<dbReference type="PANTHER" id="PTHR43547">
    <property type="entry name" value="TWO-COMPONENT HISTIDINE KINASE"/>
    <property type="match status" value="1"/>
</dbReference>
<feature type="transmembrane region" description="Helical" evidence="5">
    <location>
        <begin position="389"/>
        <end position="408"/>
    </location>
</feature>
<accession>H1Y7C8</accession>
<keyword evidence="8" id="KW-1185">Reference proteome</keyword>
<dbReference type="RefSeq" id="WP_008510024.1">
    <property type="nucleotide sequence ID" value="NZ_CM001403.1"/>
</dbReference>
<protein>
    <recommendedName>
        <fullName evidence="2">histidine kinase</fullName>
        <ecNumber evidence="2">2.7.13.3</ecNumber>
    </recommendedName>
</protein>
<sequence length="648" mass="72224">MKYTSLFGLLCMFALSSCGQVKQKYNPVSKADSLKLRLYEYKSSNYQGKYPDSALYYADNGLKLSRKLYYPFGEALMLNRLARINEQYGNLELAARYQTESLGIFNKLHHGIDGADATANLGILRAKQGDFATGKILIANALNQYQKSKDTEGAIRAYTKLAEVNELSGNLKQALEYYTKAEQLNQDRPTSDDYLALISSVGKLHTKMGNHQLAANYFEKGIARSGADEHIKKHISFLNNAGKAHDQLGNKQKALAYHQRGLQKARANGLHAEQARSLMDIANVLKYQDAGQGIKHLKNALGIAKAIGHKQLSAEIYRSLSDLYRQQSRFQDALNALEEHHRLLDSLMTANEGHKIAALQSSYDLAESKLHIEDLELANKQKTYERNEGIMAAIGILIVLLILTFYFYKNRQLNKSLTASNLIKDKLFSIIGHDLRNPIGGITQLLEVMEEEDLTEEQRLMVSEMRKQGNVSLEILNSLLNWGEAQLKGIHINPVDFDAQKSIRKSIASLQKHTHDKSIVITDTTPPDLMIHGDANHFDFIIRNLLSNAVKFSPPSGAIEVAADLHAQAGMIIFSVKDQGKGIGKAQQKLFTKSNLDVSFGTTGEKGTGIGLMLSKEFATANQGRIWIESKEGQGATFYFTFPKEAHR</sequence>
<dbReference type="eggNOG" id="COG2205">
    <property type="taxonomic scope" value="Bacteria"/>
</dbReference>
<dbReference type="EC" id="2.7.13.3" evidence="2"/>
<dbReference type="eggNOG" id="COG0457">
    <property type="taxonomic scope" value="Bacteria"/>
</dbReference>
<keyword evidence="3" id="KW-0597">Phosphoprotein</keyword>
<evidence type="ECO:0000256" key="5">
    <source>
        <dbReference type="SAM" id="Phobius"/>
    </source>
</evidence>
<keyword evidence="4" id="KW-0802">TPR repeat</keyword>
<dbReference type="InterPro" id="IPR036890">
    <property type="entry name" value="HATPase_C_sf"/>
</dbReference>
<evidence type="ECO:0000256" key="2">
    <source>
        <dbReference type="ARBA" id="ARBA00012438"/>
    </source>
</evidence>
<dbReference type="SMART" id="SM00387">
    <property type="entry name" value="HATPase_c"/>
    <property type="match status" value="1"/>
</dbReference>
<proteinExistence type="predicted"/>